<evidence type="ECO:0000313" key="1">
    <source>
        <dbReference type="EMBL" id="MDW8518185.1"/>
    </source>
</evidence>
<accession>A0ABU4JB05</accession>
<protein>
    <submittedName>
        <fullName evidence="1">Uncharacterized protein</fullName>
    </submittedName>
</protein>
<keyword evidence="2" id="KW-1185">Reference proteome</keyword>
<reference evidence="2" key="1">
    <citation type="submission" date="2023-07" db="EMBL/GenBank/DDBJ databases">
        <title>Draft genomic sequences of Priestia flexa CCM isolated from the soil of an abandoned mine contaminated by free cyanide in the high Andean zone of Tacna, Peru.</title>
        <authorList>
            <person name="Caceda Quiroz C.J."/>
            <person name="Maraza Chooque G.J."/>
            <person name="Fora Quispe G.L."/>
            <person name="Carpio Mamani M."/>
        </authorList>
    </citation>
    <scope>NUCLEOTIDE SEQUENCE [LARGE SCALE GENOMIC DNA]</scope>
    <source>
        <strain evidence="2">CCM</strain>
    </source>
</reference>
<comment type="caution">
    <text evidence="1">The sequence shown here is derived from an EMBL/GenBank/DDBJ whole genome shotgun (WGS) entry which is preliminary data.</text>
</comment>
<sequence length="90" mass="10530">MMKSTKQSLSKAGRTFCCLASNSPFLTDLEDDEVFYYGFETVTKIEIINDSKESKAIRLCIDQDKDRFLMIMEIRFKPKFKVRIKEVFDG</sequence>
<dbReference type="EMBL" id="JAWUZT010000082">
    <property type="protein sequence ID" value="MDW8518185.1"/>
    <property type="molecule type" value="Genomic_DNA"/>
</dbReference>
<evidence type="ECO:0000313" key="2">
    <source>
        <dbReference type="Proteomes" id="UP001284771"/>
    </source>
</evidence>
<dbReference type="RefSeq" id="WP_078989735.1">
    <property type="nucleotide sequence ID" value="NZ_CANLXW010000015.1"/>
</dbReference>
<gene>
    <name evidence="1" type="ORF">RIB56_18915</name>
</gene>
<proteinExistence type="predicted"/>
<organism evidence="1 2">
    <name type="scientific">Priestia flexa</name>
    <dbReference type="NCBI Taxonomy" id="86664"/>
    <lineage>
        <taxon>Bacteria</taxon>
        <taxon>Bacillati</taxon>
        <taxon>Bacillota</taxon>
        <taxon>Bacilli</taxon>
        <taxon>Bacillales</taxon>
        <taxon>Bacillaceae</taxon>
        <taxon>Priestia</taxon>
    </lineage>
</organism>
<name>A0ABU4JB05_9BACI</name>
<dbReference type="Proteomes" id="UP001284771">
    <property type="component" value="Unassembled WGS sequence"/>
</dbReference>